<reference evidence="8" key="1">
    <citation type="journal article" date="2018" name="Genome Biol. Evol.">
        <title>Genomics and development of Lentinus tigrinus, a white-rot wood-decaying mushroom with dimorphic fruiting bodies.</title>
        <authorList>
            <person name="Wu B."/>
            <person name="Xu Z."/>
            <person name="Knudson A."/>
            <person name="Carlson A."/>
            <person name="Chen N."/>
            <person name="Kovaka S."/>
            <person name="LaButti K."/>
            <person name="Lipzen A."/>
            <person name="Pennachio C."/>
            <person name="Riley R."/>
            <person name="Schakwitz W."/>
            <person name="Umezawa K."/>
            <person name="Ohm R.A."/>
            <person name="Grigoriev I.V."/>
            <person name="Nagy L.G."/>
            <person name="Gibbons J."/>
            <person name="Hibbett D."/>
        </authorList>
    </citation>
    <scope>NUCLEOTIDE SEQUENCE [LARGE SCALE GENOMIC DNA]</scope>
    <source>
        <strain evidence="8">ALCF2SS1-6</strain>
    </source>
</reference>
<evidence type="ECO:0000256" key="1">
    <source>
        <dbReference type="ARBA" id="ARBA00004123"/>
    </source>
</evidence>
<gene>
    <name evidence="7" type="primary">MED9</name>
    <name evidence="8" type="ORF">L227DRAFT_612906</name>
</gene>
<evidence type="ECO:0000313" key="9">
    <source>
        <dbReference type="Proteomes" id="UP000313359"/>
    </source>
</evidence>
<evidence type="ECO:0000256" key="5">
    <source>
        <dbReference type="ARBA" id="ARBA00023163"/>
    </source>
</evidence>
<comment type="similarity">
    <text evidence="2 7">Belongs to the Mediator complex subunit 9 family.</text>
</comment>
<comment type="function">
    <text evidence="7">Component of the Mediator complex, a coactivator involved in the regulated transcription of nearly all RNA polymerase II-dependent genes. Mediator functions as a bridge to convey information from gene-specific regulatory proteins to the basal RNA polymerase II transcription machinery. Mediator is recruited to promoters by direct interactions with regulatory proteins and serves as a scaffold for the assembly of a functional preinitiation complex with RNA polymerase II and the general transcription factors.</text>
</comment>
<dbReference type="AlphaFoldDB" id="A0A5C2S4C0"/>
<evidence type="ECO:0000313" key="8">
    <source>
        <dbReference type="EMBL" id="RPD58473.1"/>
    </source>
</evidence>
<keyword evidence="3 7" id="KW-0805">Transcription regulation</keyword>
<name>A0A5C2S4C0_9APHY</name>
<evidence type="ECO:0000256" key="4">
    <source>
        <dbReference type="ARBA" id="ARBA00023159"/>
    </source>
</evidence>
<dbReference type="Pfam" id="PF07544">
    <property type="entry name" value="Med9"/>
    <property type="match status" value="1"/>
</dbReference>
<dbReference type="Proteomes" id="UP000313359">
    <property type="component" value="Unassembled WGS sequence"/>
</dbReference>
<keyword evidence="6 7" id="KW-0539">Nucleus</keyword>
<proteinExistence type="inferred from homology"/>
<comment type="subcellular location">
    <subcellularLocation>
        <location evidence="1 7">Nucleus</location>
    </subcellularLocation>
</comment>
<dbReference type="STRING" id="1328759.A0A5C2S4C0"/>
<dbReference type="GO" id="GO:0003712">
    <property type="term" value="F:transcription coregulator activity"/>
    <property type="evidence" value="ECO:0007669"/>
    <property type="project" value="InterPro"/>
</dbReference>
<dbReference type="GO" id="GO:0016592">
    <property type="term" value="C:mediator complex"/>
    <property type="evidence" value="ECO:0007669"/>
    <property type="project" value="InterPro"/>
</dbReference>
<comment type="subunit">
    <text evidence="7">Component of the Mediator complex.</text>
</comment>
<dbReference type="InterPro" id="IPR011425">
    <property type="entry name" value="Med9"/>
</dbReference>
<dbReference type="OrthoDB" id="2563275at2759"/>
<sequence length="116" mass="12749">MTSLYESLTLKLANVVELATQDQGTNLTPQAKQALVRATKQFKDSLKEANEYATTLPGGELSVEEQDEVIGMLEKLKERKRKQLVEFAERVGNISSFQASQASLQMEVDSTASTPA</sequence>
<evidence type="ECO:0000256" key="6">
    <source>
        <dbReference type="ARBA" id="ARBA00023242"/>
    </source>
</evidence>
<keyword evidence="4 7" id="KW-0010">Activator</keyword>
<evidence type="ECO:0000256" key="7">
    <source>
        <dbReference type="RuleBase" id="RU364145"/>
    </source>
</evidence>
<protein>
    <recommendedName>
        <fullName evidence="7">Mediator of RNA polymerase II transcription subunit 9</fullName>
    </recommendedName>
    <alternativeName>
        <fullName evidence="7">Mediator complex subunit 9</fullName>
    </alternativeName>
</protein>
<evidence type="ECO:0000256" key="3">
    <source>
        <dbReference type="ARBA" id="ARBA00023015"/>
    </source>
</evidence>
<keyword evidence="5 7" id="KW-0804">Transcription</keyword>
<keyword evidence="9" id="KW-1185">Reference proteome</keyword>
<accession>A0A5C2S4C0</accession>
<dbReference type="GO" id="GO:0006357">
    <property type="term" value="P:regulation of transcription by RNA polymerase II"/>
    <property type="evidence" value="ECO:0007669"/>
    <property type="project" value="InterPro"/>
</dbReference>
<organism evidence="8 9">
    <name type="scientific">Lentinus tigrinus ALCF2SS1-6</name>
    <dbReference type="NCBI Taxonomy" id="1328759"/>
    <lineage>
        <taxon>Eukaryota</taxon>
        <taxon>Fungi</taxon>
        <taxon>Dikarya</taxon>
        <taxon>Basidiomycota</taxon>
        <taxon>Agaricomycotina</taxon>
        <taxon>Agaricomycetes</taxon>
        <taxon>Polyporales</taxon>
        <taxon>Polyporaceae</taxon>
        <taxon>Lentinus</taxon>
    </lineage>
</organism>
<dbReference type="EMBL" id="ML122275">
    <property type="protein sequence ID" value="RPD58473.1"/>
    <property type="molecule type" value="Genomic_DNA"/>
</dbReference>
<evidence type="ECO:0000256" key="2">
    <source>
        <dbReference type="ARBA" id="ARBA00008089"/>
    </source>
</evidence>